<evidence type="ECO:0000256" key="1">
    <source>
        <dbReference type="SAM" id="Phobius"/>
    </source>
</evidence>
<evidence type="ECO:0000313" key="3">
    <source>
        <dbReference type="Proteomes" id="UP000683493"/>
    </source>
</evidence>
<protein>
    <recommendedName>
        <fullName evidence="4">Lipoprotein</fullName>
    </recommendedName>
</protein>
<accession>A0ABX8JKU3</accession>
<organism evidence="2 3">
    <name type="scientific">Geomonas diazotrophica</name>
    <dbReference type="NCBI Taxonomy" id="2843197"/>
    <lineage>
        <taxon>Bacteria</taxon>
        <taxon>Pseudomonadati</taxon>
        <taxon>Thermodesulfobacteriota</taxon>
        <taxon>Desulfuromonadia</taxon>
        <taxon>Geobacterales</taxon>
        <taxon>Geobacteraceae</taxon>
        <taxon>Geomonas</taxon>
    </lineage>
</organism>
<evidence type="ECO:0008006" key="4">
    <source>
        <dbReference type="Google" id="ProtNLM"/>
    </source>
</evidence>
<sequence length="332" mass="36117">MENDRQAADGMMEGEVKPVSEAEGSMKVFQRLIVAVMLFLLTGCFQVSTVVRVNPDGSGTVEETMLLSKKVLAKLDEAMRGLGGGAGKSNPFDVFQPDALRKQAQAMGKGVTYHSGKSVETPEYKGYQATYNFRDINALKLPHRKNSGFGAGGAGSEPGTPFVSFHFKKGATSTLTMVFAKSQNSAIVHAAPSPAQSEKVTVVAENPPEVFTPPLQTASDVEDAPEIYSPPGQPDEKTRELVEMFMGMKFSLAVEVNGTILSTDATHRDGNRLTVFEMDMARLGSTEPSDLEKLRQMRFESLDEIREAVKAIPGIKLELKDEMTVVFTKNQK</sequence>
<keyword evidence="1" id="KW-1133">Transmembrane helix</keyword>
<reference evidence="2 3" key="1">
    <citation type="submission" date="2021-06" db="EMBL/GenBank/DDBJ databases">
        <title>Gemonas diversity in paddy soil.</title>
        <authorList>
            <person name="Liu G."/>
        </authorList>
    </citation>
    <scope>NUCLEOTIDE SEQUENCE [LARGE SCALE GENOMIC DNA]</scope>
    <source>
        <strain evidence="2 3">RG29</strain>
    </source>
</reference>
<dbReference type="EMBL" id="CP076724">
    <property type="protein sequence ID" value="QWV99008.1"/>
    <property type="molecule type" value="Genomic_DNA"/>
</dbReference>
<dbReference type="Proteomes" id="UP000683493">
    <property type="component" value="Chromosome"/>
</dbReference>
<gene>
    <name evidence="2" type="ORF">KP005_06925</name>
</gene>
<keyword evidence="1" id="KW-0812">Transmembrane</keyword>
<evidence type="ECO:0000313" key="2">
    <source>
        <dbReference type="EMBL" id="QWV99008.1"/>
    </source>
</evidence>
<keyword evidence="3" id="KW-1185">Reference proteome</keyword>
<proteinExistence type="predicted"/>
<feature type="transmembrane region" description="Helical" evidence="1">
    <location>
        <begin position="32"/>
        <end position="51"/>
    </location>
</feature>
<keyword evidence="1" id="KW-0472">Membrane</keyword>
<name>A0ABX8JKU3_9BACT</name>